<keyword evidence="3" id="KW-0963">Cytoplasm</keyword>
<dbReference type="RefSeq" id="WP_144868421.1">
    <property type="nucleotide sequence ID" value="NZ_LR213851.1"/>
</dbReference>
<evidence type="ECO:0000256" key="1">
    <source>
        <dbReference type="ARBA" id="ARBA00022741"/>
    </source>
</evidence>
<evidence type="ECO:0000259" key="5">
    <source>
        <dbReference type="Pfam" id="PF01926"/>
    </source>
</evidence>
<dbReference type="Pfam" id="PF01926">
    <property type="entry name" value="MMR_HSR1"/>
    <property type="match status" value="1"/>
</dbReference>
<sequence length="279" mass="31678">MSSPPIQWYPGHIAKAERQLKEQLKRVDVVLEVRDSRIPLASHHPQLKQWIADKPRAIVLNRMDMIPQDLQQEWRNWFKEKSQTSYFTNAKQGKGIKAVKIAAQKAGTAMNQRRRDRGMRPRPVRAVVIGFPNVGKSALINRLVGKNVVVSERRAGVTRQLQWVRISPEIELLDAPGVIPWRIENQQDAVKLAICEDIGQAAYDNQLIAAAMVDLFSKLGFDDVLEARFHLNPANITGEAYIHDLAEQSYKGDKERVARQLLRDFRTGVMGAIPLELPL</sequence>
<dbReference type="EMBL" id="CAACVJ010000703">
    <property type="protein sequence ID" value="VEP18871.1"/>
    <property type="molecule type" value="Genomic_DNA"/>
</dbReference>
<protein>
    <recommendedName>
        <fullName evidence="3">Ribosome biogenesis GTPase A</fullName>
    </recommendedName>
</protein>
<accession>A0A563W592</accession>
<dbReference type="InterPro" id="IPR019991">
    <property type="entry name" value="GTP-bd_ribosome_bgen"/>
</dbReference>
<comment type="similarity">
    <text evidence="3">Belongs to the TRAFAC class YlqF/YawG GTPase family. MTG1 subfamily.</text>
</comment>
<dbReference type="SUPFAM" id="SSF52540">
    <property type="entry name" value="P-loop containing nucleoside triphosphate hydrolases"/>
    <property type="match status" value="1"/>
</dbReference>
<dbReference type="GO" id="GO:0005737">
    <property type="term" value="C:cytoplasm"/>
    <property type="evidence" value="ECO:0007669"/>
    <property type="project" value="UniProtKB-SubCell"/>
</dbReference>
<dbReference type="AlphaFoldDB" id="A0A563W592"/>
<feature type="binding site" evidence="4">
    <location>
        <position position="177"/>
    </location>
    <ligand>
        <name>GTP</name>
        <dbReference type="ChEBI" id="CHEBI:37565"/>
    </ligand>
</feature>
<dbReference type="NCBIfam" id="TIGR03596">
    <property type="entry name" value="GTPase_YlqF"/>
    <property type="match status" value="1"/>
</dbReference>
<dbReference type="GO" id="GO:0003924">
    <property type="term" value="F:GTPase activity"/>
    <property type="evidence" value="ECO:0007669"/>
    <property type="project" value="TreeGrafter"/>
</dbReference>
<comment type="subcellular location">
    <subcellularLocation>
        <location evidence="3">Cytoplasm</location>
    </subcellularLocation>
</comment>
<dbReference type="PIRSF" id="PIRSF006230">
    <property type="entry name" value="MG442"/>
    <property type="match status" value="1"/>
</dbReference>
<gene>
    <name evidence="6" type="ORF">H1P_940011</name>
</gene>
<dbReference type="GO" id="GO:0005525">
    <property type="term" value="F:GTP binding"/>
    <property type="evidence" value="ECO:0007669"/>
    <property type="project" value="UniProtKB-KW"/>
</dbReference>
<organism evidence="6 7">
    <name type="scientific">Hyella patelloides LEGE 07179</name>
    <dbReference type="NCBI Taxonomy" id="945734"/>
    <lineage>
        <taxon>Bacteria</taxon>
        <taxon>Bacillati</taxon>
        <taxon>Cyanobacteriota</taxon>
        <taxon>Cyanophyceae</taxon>
        <taxon>Pleurocapsales</taxon>
        <taxon>Hyellaceae</taxon>
        <taxon>Hyella</taxon>
    </lineage>
</organism>
<dbReference type="PRINTS" id="PR00326">
    <property type="entry name" value="GTP1OBG"/>
</dbReference>
<dbReference type="InterPro" id="IPR006073">
    <property type="entry name" value="GTP-bd"/>
</dbReference>
<dbReference type="InterPro" id="IPR016478">
    <property type="entry name" value="GTPase_MTG1"/>
</dbReference>
<evidence type="ECO:0000256" key="4">
    <source>
        <dbReference type="PIRSR" id="PIRSR006230-1"/>
    </source>
</evidence>
<evidence type="ECO:0000313" key="7">
    <source>
        <dbReference type="Proteomes" id="UP000320055"/>
    </source>
</evidence>
<name>A0A563W592_9CYAN</name>
<keyword evidence="1 3" id="KW-0547">Nucleotide-binding</keyword>
<reference evidence="6 7" key="1">
    <citation type="submission" date="2019-01" db="EMBL/GenBank/DDBJ databases">
        <authorList>
            <person name="Brito A."/>
        </authorList>
    </citation>
    <scope>NUCLEOTIDE SEQUENCE [LARGE SCALE GENOMIC DNA]</scope>
    <source>
        <strain evidence="6">1</strain>
    </source>
</reference>
<evidence type="ECO:0000256" key="3">
    <source>
        <dbReference type="PIRNR" id="PIRNR006230"/>
    </source>
</evidence>
<keyword evidence="2 3" id="KW-0342">GTP-binding</keyword>
<dbReference type="GO" id="GO:0006412">
    <property type="term" value="P:translation"/>
    <property type="evidence" value="ECO:0007669"/>
    <property type="project" value="TreeGrafter"/>
</dbReference>
<comment type="function">
    <text evidence="3">Required for a late step of 50S ribosomal subunit assembly. Has GTPase activity.</text>
</comment>
<dbReference type="CDD" id="cd01856">
    <property type="entry name" value="YlqF"/>
    <property type="match status" value="1"/>
</dbReference>
<dbReference type="FunFam" id="3.40.50.300:FF:001189">
    <property type="entry name" value="DAR GTPase 3 chloroplastic"/>
    <property type="match status" value="1"/>
</dbReference>
<dbReference type="Proteomes" id="UP000320055">
    <property type="component" value="Unassembled WGS sequence"/>
</dbReference>
<dbReference type="OrthoDB" id="9779790at2"/>
<feature type="domain" description="G" evidence="5">
    <location>
        <begin position="126"/>
        <end position="187"/>
    </location>
</feature>
<dbReference type="Gene3D" id="1.10.1580.10">
    <property type="match status" value="1"/>
</dbReference>
<evidence type="ECO:0000313" key="6">
    <source>
        <dbReference type="EMBL" id="VEP18871.1"/>
    </source>
</evidence>
<keyword evidence="7" id="KW-1185">Reference proteome</keyword>
<dbReference type="InterPro" id="IPR027417">
    <property type="entry name" value="P-loop_NTPase"/>
</dbReference>
<dbReference type="Gene3D" id="3.40.50.300">
    <property type="entry name" value="P-loop containing nucleotide triphosphate hydrolases"/>
    <property type="match status" value="1"/>
</dbReference>
<proteinExistence type="inferred from homology"/>
<dbReference type="PANTHER" id="PTHR45782">
    <property type="entry name" value="MITOCHONDRIAL RIBOSOME-ASSOCIATED GTPASE 1"/>
    <property type="match status" value="1"/>
</dbReference>
<dbReference type="InterPro" id="IPR023179">
    <property type="entry name" value="GTP-bd_ortho_bundle_sf"/>
</dbReference>
<dbReference type="PANTHER" id="PTHR45782:SF5">
    <property type="entry name" value="DAR GTPASE 3, CHLOROPLASTIC"/>
    <property type="match status" value="1"/>
</dbReference>
<evidence type="ECO:0000256" key="2">
    <source>
        <dbReference type="ARBA" id="ARBA00023134"/>
    </source>
</evidence>
<feature type="binding site" evidence="4">
    <location>
        <begin position="61"/>
        <end position="64"/>
    </location>
    <ligand>
        <name>GTP</name>
        <dbReference type="ChEBI" id="CHEBI:37565"/>
    </ligand>
</feature>